<dbReference type="InterPro" id="IPR036259">
    <property type="entry name" value="MFS_trans_sf"/>
</dbReference>
<evidence type="ECO:0000313" key="8">
    <source>
        <dbReference type="EMBL" id="MBM7637011.1"/>
    </source>
</evidence>
<evidence type="ECO:0000256" key="1">
    <source>
        <dbReference type="ARBA" id="ARBA00004651"/>
    </source>
</evidence>
<feature type="transmembrane region" description="Helical" evidence="6">
    <location>
        <begin position="81"/>
        <end position="101"/>
    </location>
</feature>
<evidence type="ECO:0000256" key="3">
    <source>
        <dbReference type="ARBA" id="ARBA00022692"/>
    </source>
</evidence>
<feature type="transmembrane region" description="Helical" evidence="6">
    <location>
        <begin position="197"/>
        <end position="219"/>
    </location>
</feature>
<reference evidence="8 9" key="1">
    <citation type="submission" date="2021-01" db="EMBL/GenBank/DDBJ databases">
        <title>Genomic Encyclopedia of Type Strains, Phase IV (KMG-IV): sequencing the most valuable type-strain genomes for metagenomic binning, comparative biology and taxonomic classification.</title>
        <authorList>
            <person name="Goeker M."/>
        </authorList>
    </citation>
    <scope>NUCLEOTIDE SEQUENCE [LARGE SCALE GENOMIC DNA]</scope>
    <source>
        <strain evidence="8 9">DSM 27513</strain>
    </source>
</reference>
<feature type="transmembrane region" description="Helical" evidence="6">
    <location>
        <begin position="107"/>
        <end position="128"/>
    </location>
</feature>
<keyword evidence="5 6" id="KW-0472">Membrane</keyword>
<keyword evidence="9" id="KW-1185">Reference proteome</keyword>
<proteinExistence type="predicted"/>
<feature type="transmembrane region" description="Helical" evidence="6">
    <location>
        <begin position="295"/>
        <end position="318"/>
    </location>
</feature>
<dbReference type="InterPro" id="IPR020846">
    <property type="entry name" value="MFS_dom"/>
</dbReference>
<sequence>MSQTNYVGTNKLLVGLVLAVLSFWLFAQSLLNISPLVQQSLGLADSTITTGVSITSLMAGLFIVVAGGFADRFGRVKFSLLGLGLNVLGSLCLVLATNAPLFLTGRVLQGLASACIMPATLALVKAYYQGSERQRAVSYWSMGTWGGTGLASFFGGAVAGALGWKYIFIFSIIASLVSFALIWGTPESKVEQAPKGFDYLGLFLFIVSMLALNLGISSAKEQGFLAAKTLGLFALVLVGLFIFYFVENRQTTKFIDFKLFANKYFLGASLSNFLLNTVAGTLIVINTYLQKGRGLSASTSGLLSLGYLACVLITIRIGEVLLKKWGARKPMLLGPCITFIGVLLMTLVNIQGSAYYVVVFIGYALFGTGLGIYATPSTDTAISHVDEAEVGAASGIYKMASSLGNSLGTAISLTVFLAFSASGNYDQAALAGLITNLICCALSITSILLIVPNEK</sequence>
<comment type="subcellular location">
    <subcellularLocation>
        <location evidence="1">Cell membrane</location>
        <topology evidence="1">Multi-pass membrane protein</topology>
    </subcellularLocation>
</comment>
<dbReference type="SUPFAM" id="SSF103473">
    <property type="entry name" value="MFS general substrate transporter"/>
    <property type="match status" value="1"/>
</dbReference>
<feature type="transmembrane region" description="Helical" evidence="6">
    <location>
        <begin position="428"/>
        <end position="451"/>
    </location>
</feature>
<name>A0ABS2PPY4_9STRE</name>
<gene>
    <name evidence="8" type="ORF">JOC31_001840</name>
</gene>
<feature type="transmembrane region" description="Helical" evidence="6">
    <location>
        <begin position="51"/>
        <end position="69"/>
    </location>
</feature>
<dbReference type="PANTHER" id="PTHR42718">
    <property type="entry name" value="MAJOR FACILITATOR SUPERFAMILY MULTIDRUG TRANSPORTER MFSC"/>
    <property type="match status" value="1"/>
</dbReference>
<feature type="transmembrane region" description="Helical" evidence="6">
    <location>
        <begin position="140"/>
        <end position="160"/>
    </location>
</feature>
<dbReference type="RefSeq" id="WP_205017864.1">
    <property type="nucleotide sequence ID" value="NZ_JAFBEI010000049.1"/>
</dbReference>
<evidence type="ECO:0000256" key="6">
    <source>
        <dbReference type="SAM" id="Phobius"/>
    </source>
</evidence>
<accession>A0ABS2PPY4</accession>
<feature type="domain" description="Major facilitator superfamily (MFS) profile" evidence="7">
    <location>
        <begin position="12"/>
        <end position="455"/>
    </location>
</feature>
<dbReference type="EMBL" id="JAFBEI010000049">
    <property type="protein sequence ID" value="MBM7637011.1"/>
    <property type="molecule type" value="Genomic_DNA"/>
</dbReference>
<dbReference type="Gene3D" id="1.20.1720.10">
    <property type="entry name" value="Multidrug resistance protein D"/>
    <property type="match status" value="1"/>
</dbReference>
<feature type="transmembrane region" description="Helical" evidence="6">
    <location>
        <begin position="166"/>
        <end position="185"/>
    </location>
</feature>
<dbReference type="InterPro" id="IPR011701">
    <property type="entry name" value="MFS"/>
</dbReference>
<keyword evidence="3 6" id="KW-0812">Transmembrane</keyword>
<comment type="caution">
    <text evidence="8">The sequence shown here is derived from an EMBL/GenBank/DDBJ whole genome shotgun (WGS) entry which is preliminary data.</text>
</comment>
<feature type="transmembrane region" description="Helical" evidence="6">
    <location>
        <begin position="12"/>
        <end position="31"/>
    </location>
</feature>
<evidence type="ECO:0000259" key="7">
    <source>
        <dbReference type="PROSITE" id="PS50850"/>
    </source>
</evidence>
<feature type="transmembrane region" description="Helical" evidence="6">
    <location>
        <begin position="225"/>
        <end position="246"/>
    </location>
</feature>
<feature type="transmembrane region" description="Helical" evidence="6">
    <location>
        <begin position="330"/>
        <end position="348"/>
    </location>
</feature>
<evidence type="ECO:0000256" key="5">
    <source>
        <dbReference type="ARBA" id="ARBA00023136"/>
    </source>
</evidence>
<evidence type="ECO:0000256" key="2">
    <source>
        <dbReference type="ARBA" id="ARBA00022448"/>
    </source>
</evidence>
<dbReference type="Gene3D" id="1.20.1250.20">
    <property type="entry name" value="MFS general substrate transporter like domains"/>
    <property type="match status" value="1"/>
</dbReference>
<dbReference type="CDD" id="cd17321">
    <property type="entry name" value="MFS_MMR_MDR_like"/>
    <property type="match status" value="1"/>
</dbReference>
<evidence type="ECO:0000256" key="4">
    <source>
        <dbReference type="ARBA" id="ARBA00022989"/>
    </source>
</evidence>
<organism evidence="8 9">
    <name type="scientific">Streptococcus saliviloxodontae</name>
    <dbReference type="NCBI Taxonomy" id="1349416"/>
    <lineage>
        <taxon>Bacteria</taxon>
        <taxon>Bacillati</taxon>
        <taxon>Bacillota</taxon>
        <taxon>Bacilli</taxon>
        <taxon>Lactobacillales</taxon>
        <taxon>Streptococcaceae</taxon>
        <taxon>Streptococcus</taxon>
    </lineage>
</organism>
<protein>
    <submittedName>
        <fullName evidence="8">DHA2 family multidrug resistance protein-like MFS transporter</fullName>
    </submittedName>
</protein>
<keyword evidence="4 6" id="KW-1133">Transmembrane helix</keyword>
<keyword evidence="2" id="KW-0813">Transport</keyword>
<dbReference type="PROSITE" id="PS50850">
    <property type="entry name" value="MFS"/>
    <property type="match status" value="1"/>
</dbReference>
<evidence type="ECO:0000313" key="9">
    <source>
        <dbReference type="Proteomes" id="UP000809081"/>
    </source>
</evidence>
<feature type="transmembrane region" description="Helical" evidence="6">
    <location>
        <begin position="403"/>
        <end position="422"/>
    </location>
</feature>
<dbReference type="PANTHER" id="PTHR42718:SF9">
    <property type="entry name" value="MAJOR FACILITATOR SUPERFAMILY MULTIDRUG TRANSPORTER MFSC"/>
    <property type="match status" value="1"/>
</dbReference>
<dbReference type="Proteomes" id="UP000809081">
    <property type="component" value="Unassembled WGS sequence"/>
</dbReference>
<feature type="transmembrane region" description="Helical" evidence="6">
    <location>
        <begin position="354"/>
        <end position="374"/>
    </location>
</feature>
<dbReference type="Pfam" id="PF07690">
    <property type="entry name" value="MFS_1"/>
    <property type="match status" value="1"/>
</dbReference>
<feature type="transmembrane region" description="Helical" evidence="6">
    <location>
        <begin position="266"/>
        <end position="289"/>
    </location>
</feature>